<dbReference type="GO" id="GO:0006782">
    <property type="term" value="P:protoporphyrinogen IX biosynthetic process"/>
    <property type="evidence" value="ECO:0007669"/>
    <property type="project" value="UniProtKB-UniRule"/>
</dbReference>
<dbReference type="GO" id="GO:0010181">
    <property type="term" value="F:FMN binding"/>
    <property type="evidence" value="ECO:0007669"/>
    <property type="project" value="UniProtKB-UniRule"/>
</dbReference>
<dbReference type="EC" id="1.3.5.3" evidence="7"/>
<dbReference type="InterPro" id="IPR029039">
    <property type="entry name" value="Flavoprotein-like_sf"/>
</dbReference>
<dbReference type="InterPro" id="IPR026816">
    <property type="entry name" value="Flavodoxin_dom"/>
</dbReference>
<dbReference type="Pfam" id="PF12724">
    <property type="entry name" value="Flavodoxin_5"/>
    <property type="match status" value="1"/>
</dbReference>
<dbReference type="STRING" id="550540.Fbal_0016"/>
<reference evidence="9 10" key="1">
    <citation type="journal article" date="2010" name="Stand. Genomic Sci.">
        <title>Complete genome sequence of Ferrimonas balearica type strain (PAT).</title>
        <authorList>
            <person name="Nolan M."/>
            <person name="Sikorski J."/>
            <person name="Davenport K."/>
            <person name="Lucas S."/>
            <person name="Glavina Del Rio T."/>
            <person name="Tice H."/>
            <person name="Cheng J."/>
            <person name="Goodwin L."/>
            <person name="Pitluck S."/>
            <person name="Liolios K."/>
            <person name="Ivanova N."/>
            <person name="Mavromatis K."/>
            <person name="Ovchinnikova G."/>
            <person name="Pati A."/>
            <person name="Chen A."/>
            <person name="Palaniappan K."/>
            <person name="Land M."/>
            <person name="Hauser L."/>
            <person name="Chang Y."/>
            <person name="Jeffries C."/>
            <person name="Tapia R."/>
            <person name="Brettin T."/>
            <person name="Detter J."/>
            <person name="Han C."/>
            <person name="Yasawong M."/>
            <person name="Rohde M."/>
            <person name="Tindall B."/>
            <person name="Goker M."/>
            <person name="Woyke T."/>
            <person name="Bristow J."/>
            <person name="Eisen J."/>
            <person name="Markowitz V."/>
            <person name="Hugenholtz P."/>
            <person name="Kyrpides N."/>
            <person name="Klenk H."/>
            <person name="Lapidus A."/>
        </authorList>
    </citation>
    <scope>NUCLEOTIDE SEQUENCE [LARGE SCALE GENOMIC DNA]</scope>
    <source>
        <strain evidence="10">DSM 9799 / CCM 4581 / KCTC 23876 / PAT</strain>
    </source>
</reference>
<sequence>MTRVLILYSTVDGQTRRIAQRIEAQLQAQGQQVTLADLSEGAALLPQADKVVLGASIRYGKFRPELMAFIEANLAALSERPSAFYSVNLVARKANKNTPQTNPYMLKFVARSPWQPTLLGVFAGKLNYPIYAFWDRQVIRFIMWMTKGPTAADAVVEYTDWEEVERFAGRVAAL</sequence>
<evidence type="ECO:0000259" key="8">
    <source>
        <dbReference type="PROSITE" id="PS50902"/>
    </source>
</evidence>
<keyword evidence="5" id="KW-0472">Membrane</keyword>
<dbReference type="GO" id="GO:0004729">
    <property type="term" value="F:oxygen-dependent protoporphyrinogen oxidase activity"/>
    <property type="evidence" value="ECO:0007669"/>
    <property type="project" value="InterPro"/>
</dbReference>
<evidence type="ECO:0000256" key="5">
    <source>
        <dbReference type="ARBA" id="ARBA00023136"/>
    </source>
</evidence>
<evidence type="ECO:0000256" key="4">
    <source>
        <dbReference type="ARBA" id="ARBA00023002"/>
    </source>
</evidence>
<dbReference type="GO" id="GO:0070819">
    <property type="term" value="F:menaquinone-dependent protoporphyrinogen oxidase activity"/>
    <property type="evidence" value="ECO:0007669"/>
    <property type="project" value="UniProtKB-UniRule"/>
</dbReference>
<dbReference type="PROSITE" id="PS50902">
    <property type="entry name" value="FLAVODOXIN_LIKE"/>
    <property type="match status" value="1"/>
</dbReference>
<proteinExistence type="inferred from homology"/>
<keyword evidence="6 7" id="KW-0627">Porphyrin biosynthesis</keyword>
<evidence type="ECO:0000256" key="2">
    <source>
        <dbReference type="ARBA" id="ARBA00022643"/>
    </source>
</evidence>
<comment type="pathway">
    <text evidence="7">Porphyrin-containing compound metabolism; protoporphyrin-IX biosynthesis; protoporphyrin-IX from protoporphyrinogen-IX: step 1/1.</text>
</comment>
<dbReference type="NCBIfam" id="NF008316">
    <property type="entry name" value="PRK11104.1"/>
    <property type="match status" value="1"/>
</dbReference>
<evidence type="ECO:0000256" key="7">
    <source>
        <dbReference type="HAMAP-Rule" id="MF_00853"/>
    </source>
</evidence>
<evidence type="ECO:0000256" key="1">
    <source>
        <dbReference type="ARBA" id="ARBA00022630"/>
    </source>
</evidence>
<dbReference type="OrthoDB" id="9795729at2"/>
<keyword evidence="7" id="KW-0997">Cell inner membrane</keyword>
<dbReference type="SUPFAM" id="SSF52218">
    <property type="entry name" value="Flavoproteins"/>
    <property type="match status" value="1"/>
</dbReference>
<dbReference type="InterPro" id="IPR044264">
    <property type="entry name" value="HemG"/>
</dbReference>
<gene>
    <name evidence="7" type="primary">hemG</name>
    <name evidence="9" type="ordered locus">Fbal_0016</name>
</gene>
<dbReference type="GeneID" id="67180259"/>
<comment type="cofactor">
    <cofactor evidence="7">
        <name>FMN</name>
        <dbReference type="ChEBI" id="CHEBI:58210"/>
    </cofactor>
    <text evidence="7">Binds 1 FMN non-covalently per subunit.</text>
</comment>
<dbReference type="PANTHER" id="PTHR38030">
    <property type="entry name" value="PROTOPORPHYRINOGEN IX DEHYDROGENASE [MENAQUINONE]"/>
    <property type="match status" value="1"/>
</dbReference>
<dbReference type="HOGENOM" id="CLU_094839_0_1_6"/>
<dbReference type="HAMAP" id="MF_00853">
    <property type="entry name" value="HemG"/>
    <property type="match status" value="1"/>
</dbReference>
<comment type="subcellular location">
    <subcellularLocation>
        <location evidence="7">Cell inner membrane</location>
        <topology evidence="7">Peripheral membrane protein</topology>
    </subcellularLocation>
</comment>
<dbReference type="InterPro" id="IPR052200">
    <property type="entry name" value="Protoporphyrinogen_IX_DH"/>
</dbReference>
<accession>E1SUM5</accession>
<protein>
    <recommendedName>
        <fullName evidence="7">Protoporphyrinogen IX dehydrogenase [quinone]</fullName>
        <ecNumber evidence="7">1.3.5.3</ecNumber>
    </recommendedName>
    <alternativeName>
        <fullName evidence="7">Protoporphyrinogen IX dehydrogenase [menaquinone]</fullName>
    </alternativeName>
    <alternativeName>
        <fullName evidence="7">Protoporphyrinogen IX dehydrogenase [ubiquinone]</fullName>
    </alternativeName>
    <alternativeName>
        <fullName evidence="7">Protoporphyrinogen oxidase</fullName>
        <shortName evidence="7">PPO</shortName>
    </alternativeName>
</protein>
<dbReference type="AlphaFoldDB" id="E1SUM5"/>
<dbReference type="UniPathway" id="UPA00251">
    <property type="reaction ID" value="UER00324"/>
</dbReference>
<dbReference type="Proteomes" id="UP000006683">
    <property type="component" value="Chromosome"/>
</dbReference>
<dbReference type="InterPro" id="IPR008254">
    <property type="entry name" value="Flavodoxin/NO_synth"/>
</dbReference>
<comment type="catalytic activity">
    <reaction evidence="7">
        <text>protoporphyrinogen IX + 3 a ubiquinone = protoporphyrin IX + 3 a ubiquinol</text>
        <dbReference type="Rhea" id="RHEA:63936"/>
        <dbReference type="Rhea" id="RHEA-COMP:9565"/>
        <dbReference type="Rhea" id="RHEA-COMP:9566"/>
        <dbReference type="ChEBI" id="CHEBI:16389"/>
        <dbReference type="ChEBI" id="CHEBI:17976"/>
        <dbReference type="ChEBI" id="CHEBI:57306"/>
        <dbReference type="ChEBI" id="CHEBI:57307"/>
    </reaction>
</comment>
<comment type="function">
    <text evidence="7">Catalyzes the 6-electron oxidation of protoporphyrinogen IX to form protoporphyrin IX; under anaerobic conditions uses menaquinone as an electron acceptor, under aerobic conditions uses ubiquinone as an electron acceptor.</text>
</comment>
<dbReference type="Gene3D" id="3.40.50.360">
    <property type="match status" value="1"/>
</dbReference>
<dbReference type="EMBL" id="CP002209">
    <property type="protein sequence ID" value="ADN74230.1"/>
    <property type="molecule type" value="Genomic_DNA"/>
</dbReference>
<dbReference type="eggNOG" id="COG4635">
    <property type="taxonomic scope" value="Bacteria"/>
</dbReference>
<comment type="catalytic activity">
    <reaction evidence="7">
        <text>protoporphyrinogen IX + 3 a quinone = protoporphyrin IX + 3 a quinol</text>
        <dbReference type="Rhea" id="RHEA:65032"/>
        <dbReference type="ChEBI" id="CHEBI:24646"/>
        <dbReference type="ChEBI" id="CHEBI:57306"/>
        <dbReference type="ChEBI" id="CHEBI:57307"/>
        <dbReference type="ChEBI" id="CHEBI:132124"/>
        <dbReference type="EC" id="1.3.5.3"/>
    </reaction>
</comment>
<dbReference type="PANTHER" id="PTHR38030:SF2">
    <property type="entry name" value="PROTOPORPHYRINOGEN IX DEHYDROGENASE [QUINONE]"/>
    <property type="match status" value="1"/>
</dbReference>
<comment type="catalytic activity">
    <reaction evidence="7">
        <text>protoporphyrinogen IX + 3 a menaquinone = protoporphyrin IX + 3 a menaquinol</text>
        <dbReference type="Rhea" id="RHEA:27409"/>
        <dbReference type="Rhea" id="RHEA-COMP:9537"/>
        <dbReference type="Rhea" id="RHEA-COMP:9539"/>
        <dbReference type="ChEBI" id="CHEBI:16374"/>
        <dbReference type="ChEBI" id="CHEBI:18151"/>
        <dbReference type="ChEBI" id="CHEBI:57306"/>
        <dbReference type="ChEBI" id="CHEBI:57307"/>
        <dbReference type="EC" id="1.3.5.3"/>
    </reaction>
</comment>
<keyword evidence="2 7" id="KW-0288">FMN</keyword>
<feature type="domain" description="Flavodoxin-like" evidence="8">
    <location>
        <begin position="4"/>
        <end position="174"/>
    </location>
</feature>
<keyword evidence="10" id="KW-1185">Reference proteome</keyword>
<evidence type="ECO:0000313" key="9">
    <source>
        <dbReference type="EMBL" id="ADN74230.1"/>
    </source>
</evidence>
<dbReference type="GO" id="GO:0005886">
    <property type="term" value="C:plasma membrane"/>
    <property type="evidence" value="ECO:0007669"/>
    <property type="project" value="UniProtKB-SubCell"/>
</dbReference>
<organism evidence="9 10">
    <name type="scientific">Ferrimonas balearica (strain DSM 9799 / CCM 4581 / KCTC 23876 / PAT)</name>
    <dbReference type="NCBI Taxonomy" id="550540"/>
    <lineage>
        <taxon>Bacteria</taxon>
        <taxon>Pseudomonadati</taxon>
        <taxon>Pseudomonadota</taxon>
        <taxon>Gammaproteobacteria</taxon>
        <taxon>Alteromonadales</taxon>
        <taxon>Ferrimonadaceae</taxon>
        <taxon>Ferrimonas</taxon>
    </lineage>
</organism>
<evidence type="ECO:0000256" key="6">
    <source>
        <dbReference type="ARBA" id="ARBA00023244"/>
    </source>
</evidence>
<keyword evidence="3 7" id="KW-0547">Nucleotide-binding</keyword>
<evidence type="ECO:0000256" key="3">
    <source>
        <dbReference type="ARBA" id="ARBA00022741"/>
    </source>
</evidence>
<keyword evidence="4 7" id="KW-0560">Oxidoreductase</keyword>
<keyword evidence="7" id="KW-1003">Cell membrane</keyword>
<dbReference type="RefSeq" id="WP_013343536.1">
    <property type="nucleotide sequence ID" value="NC_014541.1"/>
</dbReference>
<comment type="similarity">
    <text evidence="7">Belongs to the HemG family.</text>
</comment>
<name>E1SUM5_FERBD</name>
<keyword evidence="1 7" id="KW-0285">Flavoprotein</keyword>
<dbReference type="KEGG" id="fbl:Fbal_0016"/>
<evidence type="ECO:0000313" key="10">
    <source>
        <dbReference type="Proteomes" id="UP000006683"/>
    </source>
</evidence>